<dbReference type="EMBL" id="VTRU01000002">
    <property type="protein sequence ID" value="TZF95927.1"/>
    <property type="molecule type" value="Genomic_DNA"/>
</dbReference>
<sequence>MKKIFAFILYLGFGLAFSQKYTLPEHGIFKEKTSERKPAQYPGGIQVFVQDVTKEIKTNRITSSKNEKGLANAQFIINTQGEIEQIVVTGNNQDLNKEVKRVLKSMKTKWIPGERDGKPVSVPYRFPFTVNFE</sequence>
<evidence type="ECO:0000259" key="1">
    <source>
        <dbReference type="Pfam" id="PF03544"/>
    </source>
</evidence>
<evidence type="ECO:0000313" key="3">
    <source>
        <dbReference type="Proteomes" id="UP000323884"/>
    </source>
</evidence>
<comment type="caution">
    <text evidence="2">The sequence shown here is derived from an EMBL/GenBank/DDBJ whole genome shotgun (WGS) entry which is preliminary data.</text>
</comment>
<dbReference type="Gene3D" id="3.30.1150.10">
    <property type="match status" value="1"/>
</dbReference>
<reference evidence="2 3" key="1">
    <citation type="submission" date="2019-08" db="EMBL/GenBank/DDBJ databases">
        <title>Draft genome sequence of Chryseobacterium sp. Gsoil 183.</title>
        <authorList>
            <person name="Im W.-T."/>
        </authorList>
    </citation>
    <scope>NUCLEOTIDE SEQUENCE [LARGE SCALE GENOMIC DNA]</scope>
    <source>
        <strain evidence="2 3">Gsoil 183</strain>
    </source>
</reference>
<dbReference type="RefSeq" id="WP_149387455.1">
    <property type="nucleotide sequence ID" value="NZ_VTRU01000002.1"/>
</dbReference>
<accession>A0A5D8ZMM8</accession>
<dbReference type="GO" id="GO:0055085">
    <property type="term" value="P:transmembrane transport"/>
    <property type="evidence" value="ECO:0007669"/>
    <property type="project" value="InterPro"/>
</dbReference>
<dbReference type="SUPFAM" id="SSF74653">
    <property type="entry name" value="TolA/TonB C-terminal domain"/>
    <property type="match status" value="1"/>
</dbReference>
<feature type="domain" description="TonB C-terminal" evidence="1">
    <location>
        <begin position="65"/>
        <end position="128"/>
    </location>
</feature>
<proteinExistence type="predicted"/>
<dbReference type="Proteomes" id="UP000323884">
    <property type="component" value="Unassembled WGS sequence"/>
</dbReference>
<name>A0A5D8ZMM8_9FLAO</name>
<dbReference type="AlphaFoldDB" id="A0A5D8ZMM8"/>
<keyword evidence="3" id="KW-1185">Reference proteome</keyword>
<organism evidence="2 3">
    <name type="scientific">Chryseobacterium panacisoli</name>
    <dbReference type="NCBI Taxonomy" id="1807141"/>
    <lineage>
        <taxon>Bacteria</taxon>
        <taxon>Pseudomonadati</taxon>
        <taxon>Bacteroidota</taxon>
        <taxon>Flavobacteriia</taxon>
        <taxon>Flavobacteriales</taxon>
        <taxon>Weeksellaceae</taxon>
        <taxon>Chryseobacterium group</taxon>
        <taxon>Chryseobacterium</taxon>
    </lineage>
</organism>
<dbReference type="InterPro" id="IPR037682">
    <property type="entry name" value="TonB_C"/>
</dbReference>
<dbReference type="Pfam" id="PF03544">
    <property type="entry name" value="TonB_C"/>
    <property type="match status" value="1"/>
</dbReference>
<protein>
    <recommendedName>
        <fullName evidence="1">TonB C-terminal domain-containing protein</fullName>
    </recommendedName>
</protein>
<dbReference type="OrthoDB" id="1095452at2"/>
<evidence type="ECO:0000313" key="2">
    <source>
        <dbReference type="EMBL" id="TZF95927.1"/>
    </source>
</evidence>
<gene>
    <name evidence="2" type="ORF">FW781_10845</name>
</gene>